<evidence type="ECO:0000256" key="1">
    <source>
        <dbReference type="SAM" id="MobiDB-lite"/>
    </source>
</evidence>
<protein>
    <submittedName>
        <fullName evidence="2">Uncharacterized protein</fullName>
    </submittedName>
</protein>
<dbReference type="EMBL" id="JRKL02004495">
    <property type="protein sequence ID" value="KAF3952463.1"/>
    <property type="molecule type" value="Genomic_DNA"/>
</dbReference>
<keyword evidence="3" id="KW-1185">Reference proteome</keyword>
<evidence type="ECO:0000313" key="2">
    <source>
        <dbReference type="EMBL" id="KAF3952463.1"/>
    </source>
</evidence>
<gene>
    <name evidence="2" type="ORF">CMV_021980</name>
</gene>
<dbReference type="AlphaFoldDB" id="A0A8J4QVG6"/>
<comment type="caution">
    <text evidence="2">The sequence shown here is derived from an EMBL/GenBank/DDBJ whole genome shotgun (WGS) entry which is preliminary data.</text>
</comment>
<feature type="compositionally biased region" description="Pro residues" evidence="1">
    <location>
        <begin position="1"/>
        <end position="16"/>
    </location>
</feature>
<evidence type="ECO:0000313" key="3">
    <source>
        <dbReference type="Proteomes" id="UP000737018"/>
    </source>
</evidence>
<accession>A0A8J4QVG6</accession>
<dbReference type="Proteomes" id="UP000737018">
    <property type="component" value="Unassembled WGS sequence"/>
</dbReference>
<sequence>MTQTPPNPPIIAPNPPNHQTGQADLHSPGRATPGRPIYAAVLPPNPTAHNRPPLFLCSTPPPPQKPTTQHQPTHKTHNPCDPQPTTSMPPLHHPKPSSNPQNLNPQPPKINHKITPRWVEKSVAW</sequence>
<feature type="region of interest" description="Disordered" evidence="1">
    <location>
        <begin position="1"/>
        <end position="125"/>
    </location>
</feature>
<organism evidence="2 3">
    <name type="scientific">Castanea mollissima</name>
    <name type="common">Chinese chestnut</name>
    <dbReference type="NCBI Taxonomy" id="60419"/>
    <lineage>
        <taxon>Eukaryota</taxon>
        <taxon>Viridiplantae</taxon>
        <taxon>Streptophyta</taxon>
        <taxon>Embryophyta</taxon>
        <taxon>Tracheophyta</taxon>
        <taxon>Spermatophyta</taxon>
        <taxon>Magnoliopsida</taxon>
        <taxon>eudicotyledons</taxon>
        <taxon>Gunneridae</taxon>
        <taxon>Pentapetalae</taxon>
        <taxon>rosids</taxon>
        <taxon>fabids</taxon>
        <taxon>Fagales</taxon>
        <taxon>Fagaceae</taxon>
        <taxon>Castanea</taxon>
    </lineage>
</organism>
<name>A0A8J4QVG6_9ROSI</name>
<proteinExistence type="predicted"/>
<reference evidence="2" key="1">
    <citation type="submission" date="2020-03" db="EMBL/GenBank/DDBJ databases">
        <title>Castanea mollissima Vanexum genome sequencing.</title>
        <authorList>
            <person name="Staton M."/>
        </authorList>
    </citation>
    <scope>NUCLEOTIDE SEQUENCE</scope>
    <source>
        <tissue evidence="2">Leaf</tissue>
    </source>
</reference>